<organism evidence="3 4">
    <name type="scientific">Sphaerotilus microaerophilus</name>
    <dbReference type="NCBI Taxonomy" id="2914710"/>
    <lineage>
        <taxon>Bacteria</taxon>
        <taxon>Pseudomonadati</taxon>
        <taxon>Pseudomonadota</taxon>
        <taxon>Betaproteobacteria</taxon>
        <taxon>Burkholderiales</taxon>
        <taxon>Sphaerotilaceae</taxon>
        <taxon>Sphaerotilus</taxon>
    </lineage>
</organism>
<evidence type="ECO:0000313" key="3">
    <source>
        <dbReference type="EMBL" id="BDI07074.1"/>
    </source>
</evidence>
<dbReference type="PANTHER" id="PTHR30441:SF4">
    <property type="entry name" value="PROTEIN ASMA"/>
    <property type="match status" value="1"/>
</dbReference>
<dbReference type="PANTHER" id="PTHR30441">
    <property type="entry name" value="DUF748 DOMAIN-CONTAINING PROTEIN"/>
    <property type="match status" value="1"/>
</dbReference>
<evidence type="ECO:0000259" key="2">
    <source>
        <dbReference type="Pfam" id="PF05170"/>
    </source>
</evidence>
<reference evidence="3" key="1">
    <citation type="submission" date="2022-04" db="EMBL/GenBank/DDBJ databases">
        <title>Whole genome sequence of Sphaerotilus sp. FB-5.</title>
        <authorList>
            <person name="Takeda M."/>
            <person name="Narihara S."/>
            <person name="Akimoto M."/>
            <person name="Akimoto R."/>
            <person name="Nishiyashiki S."/>
            <person name="Murakami T."/>
        </authorList>
    </citation>
    <scope>NUCLEOTIDE SEQUENCE</scope>
    <source>
        <strain evidence="3">FB-5</strain>
    </source>
</reference>
<dbReference type="EMBL" id="AP025730">
    <property type="protein sequence ID" value="BDI07074.1"/>
    <property type="molecule type" value="Genomic_DNA"/>
</dbReference>
<name>A0ABM7YRE3_9BURK</name>
<dbReference type="Pfam" id="PF05170">
    <property type="entry name" value="AsmA"/>
    <property type="match status" value="1"/>
</dbReference>
<accession>A0ABM7YRE3</accession>
<evidence type="ECO:0000313" key="4">
    <source>
        <dbReference type="Proteomes" id="UP001057498"/>
    </source>
</evidence>
<gene>
    <name evidence="3" type="ORF">CATMQ487_40440</name>
</gene>
<proteinExistence type="predicted"/>
<dbReference type="InterPro" id="IPR052894">
    <property type="entry name" value="AsmA-related"/>
</dbReference>
<dbReference type="InterPro" id="IPR007844">
    <property type="entry name" value="AsmA"/>
</dbReference>
<feature type="compositionally biased region" description="Low complexity" evidence="1">
    <location>
        <begin position="463"/>
        <end position="483"/>
    </location>
</feature>
<dbReference type="RefSeq" id="WP_251970298.1">
    <property type="nucleotide sequence ID" value="NZ_AP025730.1"/>
</dbReference>
<dbReference type="Proteomes" id="UP001057498">
    <property type="component" value="Chromosome"/>
</dbReference>
<sequence length="807" mass="85875">MTLTRKLLLALAALLLVLVAALAWLVATFDANRYKGVAVDWMLAHHQRTLAIGDVQLRVFPRLQVELRDVSLSEVMPPPQQPQQPQQPPQRFATLASARLAVQWLPLLRQQLVVDEVQAQGLSMRYARDAQGRSNLDDLLRPAAPPQPAEPPGGRALRFDIGAIRLEQVSVDLDDRQARLRGQARLERLTTGRLAPGQPTPVNLVAQAQFSEPAVQAQVEAAMRLRLDFGDAAQPTLQVLAEAPVITFSLRAGALQLQDSRLGLQRFDFQPASQRLTLDQLAVQLQGALHSPGQAPQPLKLALNWPNLAVQGQQLQGSPLNGSFSLQGPAALEGTLSSGAPSGSFEALQVPALQLALGAATQGAGASRVRGTVRADLTARLPASEFTLAHLAIDATVQNPALQPLKVSARGQVSAAPTRVQWQLGGQMNAQAFDTDGQLAVGGPRPRLQAQARFGELDLDALLPPRPAGSASSSAGAGGPAAATADTPIDLSGLRALDAQVKLQAGTLRYRPYVLKDLSATAELDNGRLQIAPLRLRTWDGTLDARVTTHAGAAPAQQRVTVQAAAQDILIQALLQDVAQKDLLEGRGRLTLDLATGGASVDAFKRALDGSAALQLRDGAIKGINLAQRLREVKAALSRKQDAVEAAQRSEKTDFSELSASFQIHDGVAENRDLSLKSPFLRLGGEGRIDLPGSRLDYTARTTLASTSKGQGGAELDALKGLTVPVRLTGPFDAPAWHIRWSEVAVGAAGNLVKDQLQQKLEAKAADKLGLRASDAASTPLKAQVREAAKDRAREAVKERLKGLLGH</sequence>
<protein>
    <submittedName>
        <fullName evidence="3">Cell envelope biogenesis protein AsmA</fullName>
    </submittedName>
</protein>
<keyword evidence="4" id="KW-1185">Reference proteome</keyword>
<feature type="region of interest" description="Disordered" evidence="1">
    <location>
        <begin position="463"/>
        <end position="484"/>
    </location>
</feature>
<evidence type="ECO:0000256" key="1">
    <source>
        <dbReference type="SAM" id="MobiDB-lite"/>
    </source>
</evidence>
<feature type="domain" description="AsmA" evidence="2">
    <location>
        <begin position="1"/>
        <end position="674"/>
    </location>
</feature>